<comment type="caution">
    <text evidence="1">The sequence shown here is derived from an EMBL/GenBank/DDBJ whole genome shotgun (WGS) entry which is preliminary data.</text>
</comment>
<reference evidence="2" key="1">
    <citation type="journal article" date="2019" name="Int. J. Syst. Evol. Microbiol.">
        <title>The Global Catalogue of Microorganisms (GCM) 10K type strain sequencing project: providing services to taxonomists for standard genome sequencing and annotation.</title>
        <authorList>
            <consortium name="The Broad Institute Genomics Platform"/>
            <consortium name="The Broad Institute Genome Sequencing Center for Infectious Disease"/>
            <person name="Wu L."/>
            <person name="Ma J."/>
        </authorList>
    </citation>
    <scope>NUCLEOTIDE SEQUENCE [LARGE SCALE GENOMIC DNA]</scope>
    <source>
        <strain evidence="2">KCTC 32255</strain>
    </source>
</reference>
<dbReference type="RefSeq" id="WP_345406482.1">
    <property type="nucleotide sequence ID" value="NZ_BAABLA010000122.1"/>
</dbReference>
<dbReference type="InterPro" id="IPR023159">
    <property type="entry name" value="SO1590-like_sf"/>
</dbReference>
<sequence>MSENTFTMRSWQEDVVSGGEDEPHYTHAHATFTYSGVIEGSSTCDYLLYYPGGQTDGAGATSPGLERIEGSVDGRSGTFMIKHDVGFGEHGVTGIWQVLPGSGTSELAGLSGNGTIYGASETMAYTFDYKLAGQ</sequence>
<dbReference type="InterPro" id="IPR021607">
    <property type="entry name" value="DUF3224"/>
</dbReference>
<dbReference type="Gene3D" id="2.40.350.10">
    <property type="entry name" value="SO1590-like"/>
    <property type="match status" value="1"/>
</dbReference>
<organism evidence="1 2">
    <name type="scientific">Haloechinothrix salitolerans</name>
    <dbReference type="NCBI Taxonomy" id="926830"/>
    <lineage>
        <taxon>Bacteria</taxon>
        <taxon>Bacillati</taxon>
        <taxon>Actinomycetota</taxon>
        <taxon>Actinomycetes</taxon>
        <taxon>Pseudonocardiales</taxon>
        <taxon>Pseudonocardiaceae</taxon>
        <taxon>Haloechinothrix</taxon>
    </lineage>
</organism>
<dbReference type="EMBL" id="JBHSXX010000001">
    <property type="protein sequence ID" value="MFC6871030.1"/>
    <property type="molecule type" value="Genomic_DNA"/>
</dbReference>
<gene>
    <name evidence="1" type="ORF">ACFQGD_28310</name>
</gene>
<dbReference type="Pfam" id="PF11528">
    <property type="entry name" value="DUF3224"/>
    <property type="match status" value="1"/>
</dbReference>
<keyword evidence="2" id="KW-1185">Reference proteome</keyword>
<dbReference type="SUPFAM" id="SSF159238">
    <property type="entry name" value="SO1590-like"/>
    <property type="match status" value="1"/>
</dbReference>
<dbReference type="Proteomes" id="UP001596337">
    <property type="component" value="Unassembled WGS sequence"/>
</dbReference>
<protein>
    <submittedName>
        <fullName evidence="1">DUF3224 domain-containing protein</fullName>
    </submittedName>
</protein>
<accession>A0ABW2C6Q8</accession>
<evidence type="ECO:0000313" key="1">
    <source>
        <dbReference type="EMBL" id="MFC6871030.1"/>
    </source>
</evidence>
<name>A0ABW2C6Q8_9PSEU</name>
<proteinExistence type="predicted"/>
<evidence type="ECO:0000313" key="2">
    <source>
        <dbReference type="Proteomes" id="UP001596337"/>
    </source>
</evidence>